<accession>A0ABV7B0N5</accession>
<dbReference type="InterPro" id="IPR009752">
    <property type="entry name" value="Phage_Mu_GpJ"/>
</dbReference>
<organism evidence="1 2">
    <name type="scientific">Azotobacter bryophylli</name>
    <dbReference type="NCBI Taxonomy" id="1986537"/>
    <lineage>
        <taxon>Bacteria</taxon>
        <taxon>Pseudomonadati</taxon>
        <taxon>Pseudomonadota</taxon>
        <taxon>Gammaproteobacteria</taxon>
        <taxon>Pseudomonadales</taxon>
        <taxon>Pseudomonadaceae</taxon>
        <taxon>Azotobacter</taxon>
    </lineage>
</organism>
<sequence>MYASAAQLLARYSDEEIAQRADASLPPMVDGTLLSAAASGADLTGYTAEEQAAATAALAKVAAALEDARQTIDSYLGGRYQLPLTNAPEVLERIACQLARYFLYDDAATEQIATLYKDSIKFLESVATGKVQLGPTSGGATAQPSAGAEMISGGLVFGRDNSRGFI</sequence>
<dbReference type="Proteomes" id="UP001595457">
    <property type="component" value="Unassembled WGS sequence"/>
</dbReference>
<dbReference type="RefSeq" id="WP_377816486.1">
    <property type="nucleotide sequence ID" value="NZ_JBHRSJ010000035.1"/>
</dbReference>
<protein>
    <submittedName>
        <fullName evidence="1">Gp436 family protein</fullName>
    </submittedName>
</protein>
<reference evidence="2" key="1">
    <citation type="journal article" date="2019" name="Int. J. Syst. Evol. Microbiol.">
        <title>The Global Catalogue of Microorganisms (GCM) 10K type strain sequencing project: providing services to taxonomists for standard genome sequencing and annotation.</title>
        <authorList>
            <consortium name="The Broad Institute Genomics Platform"/>
            <consortium name="The Broad Institute Genome Sequencing Center for Infectious Disease"/>
            <person name="Wu L."/>
            <person name="Ma J."/>
        </authorList>
    </citation>
    <scope>NUCLEOTIDE SEQUENCE [LARGE SCALE GENOMIC DNA]</scope>
    <source>
        <strain evidence="2">KCTC 62195</strain>
    </source>
</reference>
<evidence type="ECO:0000313" key="1">
    <source>
        <dbReference type="EMBL" id="MFC2974347.1"/>
    </source>
</evidence>
<dbReference type="Pfam" id="PF07030">
    <property type="entry name" value="Phage_Mu_Gp36"/>
    <property type="match status" value="1"/>
</dbReference>
<proteinExistence type="predicted"/>
<dbReference type="EMBL" id="JBHRSJ010000035">
    <property type="protein sequence ID" value="MFC2974347.1"/>
    <property type="molecule type" value="Genomic_DNA"/>
</dbReference>
<comment type="caution">
    <text evidence="1">The sequence shown here is derived from an EMBL/GenBank/DDBJ whole genome shotgun (WGS) entry which is preliminary data.</text>
</comment>
<keyword evidence="2" id="KW-1185">Reference proteome</keyword>
<evidence type="ECO:0000313" key="2">
    <source>
        <dbReference type="Proteomes" id="UP001595457"/>
    </source>
</evidence>
<name>A0ABV7B0N5_9GAMM</name>
<gene>
    <name evidence="1" type="ORF">ACFOJE_19315</name>
</gene>